<reference evidence="9 10" key="1">
    <citation type="submission" date="2018-07" db="EMBL/GenBank/DDBJ databases">
        <title>Desertimonas flava gen. nov. sp. nov.</title>
        <authorList>
            <person name="Liu S."/>
        </authorList>
    </citation>
    <scope>NUCLEOTIDE SEQUENCE [LARGE SCALE GENOMIC DNA]</scope>
    <source>
        <strain evidence="9 10">16Sb5-5</strain>
    </source>
</reference>
<dbReference type="Gene3D" id="3.90.180.10">
    <property type="entry name" value="Medium-chain alcohol dehydrogenases, catalytic domain"/>
    <property type="match status" value="1"/>
</dbReference>
<dbReference type="Pfam" id="PF08240">
    <property type="entry name" value="ADH_N"/>
    <property type="match status" value="1"/>
</dbReference>
<dbReference type="InterPro" id="IPR011032">
    <property type="entry name" value="GroES-like_sf"/>
</dbReference>
<comment type="caution">
    <text evidence="9">The sequence shown here is derived from an EMBL/GenBank/DDBJ whole genome shotgun (WGS) entry which is preliminary data.</text>
</comment>
<dbReference type="RefSeq" id="WP_114127254.1">
    <property type="nucleotide sequence ID" value="NZ_QOUI01000008.1"/>
</dbReference>
<comment type="cofactor">
    <cofactor evidence="1 7">
        <name>Zn(2+)</name>
        <dbReference type="ChEBI" id="CHEBI:29105"/>
    </cofactor>
</comment>
<keyword evidence="6" id="KW-0520">NAD</keyword>
<dbReference type="PROSITE" id="PS00059">
    <property type="entry name" value="ADH_ZINC"/>
    <property type="match status" value="1"/>
</dbReference>
<dbReference type="FunFam" id="3.40.50.720:FF:000068">
    <property type="entry name" value="Sorbitol dehydrogenase"/>
    <property type="match status" value="1"/>
</dbReference>
<dbReference type="GO" id="GO:0016616">
    <property type="term" value="F:oxidoreductase activity, acting on the CH-OH group of donors, NAD or NADP as acceptor"/>
    <property type="evidence" value="ECO:0007669"/>
    <property type="project" value="InterPro"/>
</dbReference>
<evidence type="ECO:0000256" key="6">
    <source>
        <dbReference type="ARBA" id="ARBA00023027"/>
    </source>
</evidence>
<proteinExistence type="inferred from homology"/>
<dbReference type="Pfam" id="PF00107">
    <property type="entry name" value="ADH_zinc_N"/>
    <property type="match status" value="1"/>
</dbReference>
<keyword evidence="3 7" id="KW-0479">Metal-binding</keyword>
<dbReference type="EMBL" id="QOUI01000008">
    <property type="protein sequence ID" value="RCK68968.1"/>
    <property type="molecule type" value="Genomic_DNA"/>
</dbReference>
<evidence type="ECO:0000256" key="5">
    <source>
        <dbReference type="ARBA" id="ARBA00023002"/>
    </source>
</evidence>
<dbReference type="SMART" id="SM00829">
    <property type="entry name" value="PKS_ER"/>
    <property type="match status" value="1"/>
</dbReference>
<dbReference type="PANTHER" id="PTHR43161">
    <property type="entry name" value="SORBITOL DEHYDROGENASE"/>
    <property type="match status" value="1"/>
</dbReference>
<dbReference type="SUPFAM" id="SSF51735">
    <property type="entry name" value="NAD(P)-binding Rossmann-fold domains"/>
    <property type="match status" value="1"/>
</dbReference>
<keyword evidence="5" id="KW-0560">Oxidoreductase</keyword>
<feature type="domain" description="Enoyl reductase (ER)" evidence="8">
    <location>
        <begin position="18"/>
        <end position="349"/>
    </location>
</feature>
<protein>
    <submittedName>
        <fullName evidence="9">NAD(P)-dependent alcohol dehydrogenase</fullName>
    </submittedName>
</protein>
<name>A0A367YT34_9ACTN</name>
<dbReference type="Proteomes" id="UP000252770">
    <property type="component" value="Unassembled WGS sequence"/>
</dbReference>
<organism evidence="9 10">
    <name type="scientific">Desertihabitans brevis</name>
    <dbReference type="NCBI Taxonomy" id="2268447"/>
    <lineage>
        <taxon>Bacteria</taxon>
        <taxon>Bacillati</taxon>
        <taxon>Actinomycetota</taxon>
        <taxon>Actinomycetes</taxon>
        <taxon>Propionibacteriales</taxon>
        <taxon>Propionibacteriaceae</taxon>
        <taxon>Desertihabitans</taxon>
    </lineage>
</organism>
<evidence type="ECO:0000256" key="2">
    <source>
        <dbReference type="ARBA" id="ARBA00008072"/>
    </source>
</evidence>
<keyword evidence="10" id="KW-1185">Reference proteome</keyword>
<dbReference type="AlphaFoldDB" id="A0A367YT34"/>
<keyword evidence="4 7" id="KW-0862">Zinc</keyword>
<dbReference type="PANTHER" id="PTHR43161:SF9">
    <property type="entry name" value="SORBITOL DEHYDROGENASE"/>
    <property type="match status" value="1"/>
</dbReference>
<dbReference type="InterPro" id="IPR002328">
    <property type="entry name" value="ADH_Zn_CS"/>
</dbReference>
<dbReference type="SUPFAM" id="SSF50129">
    <property type="entry name" value="GroES-like"/>
    <property type="match status" value="1"/>
</dbReference>
<evidence type="ECO:0000256" key="7">
    <source>
        <dbReference type="RuleBase" id="RU361277"/>
    </source>
</evidence>
<dbReference type="CDD" id="cd05285">
    <property type="entry name" value="sorbitol_DH"/>
    <property type="match status" value="1"/>
</dbReference>
<dbReference type="InterPro" id="IPR013149">
    <property type="entry name" value="ADH-like_C"/>
</dbReference>
<gene>
    <name evidence="9" type="ORF">DT076_13740</name>
</gene>
<evidence type="ECO:0000313" key="10">
    <source>
        <dbReference type="Proteomes" id="UP000252770"/>
    </source>
</evidence>
<evidence type="ECO:0000256" key="1">
    <source>
        <dbReference type="ARBA" id="ARBA00001947"/>
    </source>
</evidence>
<accession>A0A367YT34</accession>
<dbReference type="InterPro" id="IPR013154">
    <property type="entry name" value="ADH-like_N"/>
</dbReference>
<dbReference type="GO" id="GO:0008270">
    <property type="term" value="F:zinc ion binding"/>
    <property type="evidence" value="ECO:0007669"/>
    <property type="project" value="InterPro"/>
</dbReference>
<dbReference type="InterPro" id="IPR020843">
    <property type="entry name" value="ER"/>
</dbReference>
<evidence type="ECO:0000256" key="3">
    <source>
        <dbReference type="ARBA" id="ARBA00022723"/>
    </source>
</evidence>
<sequence length="353" mass="36660">MSTVTTTTPSLPTTMRVSLLERAGEIGPAERPVPSPGPDEVLVRVASVGICGSDVHYYRHGRIADFVVREPLVLGHEASGTVVAVGAHVDPARVGQRVAMEPGVPCRHCEQCKHGRYNLCPDVVFFATPPVDGTFAEYVTLAADFAHPVPDTLSDDAAALIEPLSVGVWACRKAEVGAGTKLLVTGAGPIGLVTVQVARALGASEIVVTDVDPGRLAVAERYGATETVDVRTGTLDHLAAGAGRMDAFIECSGAQPAVLAGFPTVRGAGRIVLVGMGADELTIPVGLLQNRELVLTGTFRYANTYPTAIALAASGRVDLDGLVTGRFGLDRAEEALQSTGTPGVIKSVVRPGE</sequence>
<evidence type="ECO:0000256" key="4">
    <source>
        <dbReference type="ARBA" id="ARBA00022833"/>
    </source>
</evidence>
<evidence type="ECO:0000313" key="9">
    <source>
        <dbReference type="EMBL" id="RCK68968.1"/>
    </source>
</evidence>
<dbReference type="InterPro" id="IPR036291">
    <property type="entry name" value="NAD(P)-bd_dom_sf"/>
</dbReference>
<comment type="similarity">
    <text evidence="2 7">Belongs to the zinc-containing alcohol dehydrogenase family.</text>
</comment>
<evidence type="ECO:0000259" key="8">
    <source>
        <dbReference type="SMART" id="SM00829"/>
    </source>
</evidence>
<dbReference type="InterPro" id="IPR045306">
    <property type="entry name" value="SDH-like"/>
</dbReference>
<dbReference type="Gene3D" id="3.40.50.720">
    <property type="entry name" value="NAD(P)-binding Rossmann-like Domain"/>
    <property type="match status" value="1"/>
</dbReference>